<keyword evidence="19" id="KW-1185">Reference proteome</keyword>
<feature type="region of interest" description="Disordered" evidence="15">
    <location>
        <begin position="328"/>
        <end position="354"/>
    </location>
</feature>
<dbReference type="PANTHER" id="PTHR46029:SF3">
    <property type="entry name" value="C-TERMINAL-BINDING PROTEIN 2"/>
    <property type="match status" value="1"/>
</dbReference>
<feature type="domain" description="D-isomer specific 2-hydroxyacid dehydrogenase NAD-binding" evidence="17">
    <location>
        <begin position="620"/>
        <end position="802"/>
    </location>
</feature>
<keyword evidence="3" id="KW-0488">Methylation</keyword>
<dbReference type="GO" id="GO:0006357">
    <property type="term" value="P:regulation of transcription by RNA polymerase II"/>
    <property type="evidence" value="ECO:0007669"/>
    <property type="project" value="TreeGrafter"/>
</dbReference>
<dbReference type="InterPro" id="IPR036291">
    <property type="entry name" value="NAD(P)-bd_dom_sf"/>
</dbReference>
<dbReference type="InterPro" id="IPR006140">
    <property type="entry name" value="D-isomer_DH_NAD-bd"/>
</dbReference>
<dbReference type="FunFam" id="3.40.50.720:FF:001383">
    <property type="entry name" value="C-terminal-binding protein 2"/>
    <property type="match status" value="1"/>
</dbReference>
<comment type="subcellular location">
    <subcellularLocation>
        <location evidence="1">Nucleus</location>
    </subcellularLocation>
    <subcellularLocation>
        <location evidence="13">Synapse</location>
    </subcellularLocation>
</comment>
<name>A0AA40LH48_CNENI</name>
<evidence type="ECO:0000259" key="17">
    <source>
        <dbReference type="Pfam" id="PF02826"/>
    </source>
</evidence>
<organism evidence="18 19">
    <name type="scientific">Cnephaeus nilssonii</name>
    <name type="common">Northern bat</name>
    <name type="synonym">Eptesicus nilssonii</name>
    <dbReference type="NCBI Taxonomy" id="3371016"/>
    <lineage>
        <taxon>Eukaryota</taxon>
        <taxon>Metazoa</taxon>
        <taxon>Chordata</taxon>
        <taxon>Craniata</taxon>
        <taxon>Vertebrata</taxon>
        <taxon>Euteleostomi</taxon>
        <taxon>Mammalia</taxon>
        <taxon>Eutheria</taxon>
        <taxon>Laurasiatheria</taxon>
        <taxon>Chiroptera</taxon>
        <taxon>Yangochiroptera</taxon>
        <taxon>Vespertilionidae</taxon>
        <taxon>Cnephaeus</taxon>
    </lineage>
</organism>
<reference evidence="18" key="1">
    <citation type="submission" date="2023-06" db="EMBL/GenBank/DDBJ databases">
        <title>Reference genome for the Northern bat (Eptesicus nilssonii), a most northern bat species.</title>
        <authorList>
            <person name="Laine V.N."/>
            <person name="Pulliainen A.T."/>
            <person name="Lilley T.M."/>
        </authorList>
    </citation>
    <scope>NUCLEOTIDE SEQUENCE</scope>
    <source>
        <strain evidence="18">BLF_Eptnil</strain>
        <tissue evidence="18">Kidney</tissue>
    </source>
</reference>
<evidence type="ECO:0000256" key="9">
    <source>
        <dbReference type="ARBA" id="ARBA00023018"/>
    </source>
</evidence>
<evidence type="ECO:0000256" key="7">
    <source>
        <dbReference type="ARBA" id="ARBA00023002"/>
    </source>
</evidence>
<evidence type="ECO:0000256" key="6">
    <source>
        <dbReference type="ARBA" id="ARBA00022782"/>
    </source>
</evidence>
<dbReference type="GO" id="GO:0140297">
    <property type="term" value="F:DNA-binding transcription factor binding"/>
    <property type="evidence" value="ECO:0007669"/>
    <property type="project" value="TreeGrafter"/>
</dbReference>
<gene>
    <name evidence="18" type="ORF">QTO34_005759</name>
</gene>
<dbReference type="PROSITE" id="PS00671">
    <property type="entry name" value="D_2_HYDROXYACID_DH_3"/>
    <property type="match status" value="1"/>
</dbReference>
<evidence type="ECO:0000313" key="18">
    <source>
        <dbReference type="EMBL" id="KAK1333376.1"/>
    </source>
</evidence>
<keyword evidence="4" id="KW-0678">Repressor</keyword>
<dbReference type="GO" id="GO:0030154">
    <property type="term" value="P:cell differentiation"/>
    <property type="evidence" value="ECO:0007669"/>
    <property type="project" value="UniProtKB-KW"/>
</dbReference>
<dbReference type="Pfam" id="PF00389">
    <property type="entry name" value="2-Hacid_dh"/>
    <property type="match status" value="1"/>
</dbReference>
<evidence type="ECO:0000256" key="12">
    <source>
        <dbReference type="ARBA" id="ARBA00023242"/>
    </source>
</evidence>
<dbReference type="EMBL" id="JAULJE010000016">
    <property type="protein sequence ID" value="KAK1333376.1"/>
    <property type="molecule type" value="Genomic_DNA"/>
</dbReference>
<keyword evidence="9" id="KW-0770">Synapse</keyword>
<dbReference type="GO" id="GO:0051287">
    <property type="term" value="F:NAD binding"/>
    <property type="evidence" value="ECO:0007669"/>
    <property type="project" value="InterPro"/>
</dbReference>
<evidence type="ECO:0000256" key="1">
    <source>
        <dbReference type="ARBA" id="ARBA00004123"/>
    </source>
</evidence>
<feature type="region of interest" description="Disordered" evidence="15">
    <location>
        <begin position="893"/>
        <end position="924"/>
    </location>
</feature>
<dbReference type="CDD" id="cd05299">
    <property type="entry name" value="CtBP_dh"/>
    <property type="match status" value="1"/>
</dbReference>
<accession>A0AA40LH48</accession>
<keyword evidence="6" id="KW-0221">Differentiation</keyword>
<dbReference type="InterPro" id="IPR029753">
    <property type="entry name" value="D-isomer_DH_CS"/>
</dbReference>
<evidence type="ECO:0000256" key="2">
    <source>
        <dbReference type="ARBA" id="ARBA00005854"/>
    </source>
</evidence>
<feature type="domain" description="D-isomer specific 2-hydroxyacid dehydrogenase catalytic" evidence="16">
    <location>
        <begin position="523"/>
        <end position="837"/>
    </location>
</feature>
<dbReference type="SUPFAM" id="SSF51735">
    <property type="entry name" value="NAD(P)-binding Rossmann-fold domains"/>
    <property type="match status" value="1"/>
</dbReference>
<evidence type="ECO:0000256" key="13">
    <source>
        <dbReference type="ARBA" id="ARBA00034103"/>
    </source>
</evidence>
<dbReference type="Pfam" id="PF02826">
    <property type="entry name" value="2-Hacid_dh_C"/>
    <property type="match status" value="1"/>
</dbReference>
<dbReference type="GO" id="GO:0045202">
    <property type="term" value="C:synapse"/>
    <property type="evidence" value="ECO:0007669"/>
    <property type="project" value="UniProtKB-SubCell"/>
</dbReference>
<dbReference type="GO" id="GO:0003713">
    <property type="term" value="F:transcription coactivator activity"/>
    <property type="evidence" value="ECO:0007669"/>
    <property type="project" value="TreeGrafter"/>
</dbReference>
<feature type="compositionally biased region" description="Basic and acidic residues" evidence="15">
    <location>
        <begin position="913"/>
        <end position="924"/>
    </location>
</feature>
<evidence type="ECO:0000256" key="3">
    <source>
        <dbReference type="ARBA" id="ARBA00022481"/>
    </source>
</evidence>
<sequence length="924" mass="98646">MPVPSRPVGVGRSQSWDAAGWCESPWEVAEAPGRSGSLTDGGREGSWYEAAPDLCREAFYSAVAGRKGSVPDFSFYDSRQAVMAARGALLPRDYYGDAPGAAQGPRGLGRSLPGYGVLGSRVTWEHVHGRGPAPQDAAPLYRDPAGKMMALGQRAQSRAPSPTRYAGELAPHGRYGAEAPSYSAGQGYEDIGERPGDPAPARQAAPTCLVVGPTGAAASEGGPGAAPGALNRGYGQESVSAKLAYESGEADLTFQGPAGRRSAPPEFLALLRAEGVAEATLGALLQQGFDCPAVLATLEEADIKCVAPNLGQARVLSRLASNCRTEMQLRRQGPGGPRPAHAPAASATAASSTGTRLPWALRACSPSRWVPCRRQPPAETQLAAPPARPPSTSWRRLPILLGWLPHPLRPDSALGPTYPPQAGVALTNPGPRTAYSTAYTRERSLPSPHSGAQLLRKPLVPGEPSALPSLHMPHSPYQKVARRTGAPIIVSTMLAPEPSIRPQIMNGPLHPRPLVALLDGRDCTVEMPILKDLATVAFCDAQSTQEIHEKVLNEAVGAMMYHTITLTREDLEKFKALRVIVRIGSGYDNVDIKAAGELGIAVCNIPSAAVEETADSTLCHVLNLYRRNTWLYQALREGTRVQSVEQIREVASGAARIRGETLGLIGFGRTGQAVAVRAKAFGFSVIFYDPYLQDGIERSLGVQRVYTLQDLLYQSDCVSLHCNLNEHNHHLVNDFTIKQMRQGAFLVNAARGGLVDEKALAQALKEGRIRGAALDVHESEPFSFAQGPLKDAPNLICTPHTAWYSEQASLEMREAAATEIRRAITGRIPESLRNCVNKEFFVTTAPWSVIDQQAIHPELNGATYRYPPGIVGVAPGGLPAAMEGIIPGGIPVTHSLPTVAHPSQAPSPNQPSKHGDNREHPNEQ</sequence>
<evidence type="ECO:0000256" key="11">
    <source>
        <dbReference type="ARBA" id="ARBA00023163"/>
    </source>
</evidence>
<keyword evidence="12" id="KW-0539">Nucleus</keyword>
<dbReference type="InterPro" id="IPR051638">
    <property type="entry name" value="CTBP_dehydrogenase"/>
</dbReference>
<keyword evidence="7" id="KW-0560">Oxidoreductase</keyword>
<dbReference type="InterPro" id="IPR043322">
    <property type="entry name" value="CtBP"/>
</dbReference>
<proteinExistence type="inferred from homology"/>
<evidence type="ECO:0000256" key="10">
    <source>
        <dbReference type="ARBA" id="ARBA00023027"/>
    </source>
</evidence>
<comment type="similarity">
    <text evidence="2">Belongs to the D-isomer specific 2-hydroxyacid dehydrogenase family.</text>
</comment>
<evidence type="ECO:0000256" key="8">
    <source>
        <dbReference type="ARBA" id="ARBA00023015"/>
    </source>
</evidence>
<keyword evidence="5" id="KW-0597">Phosphoprotein</keyword>
<dbReference type="SUPFAM" id="SSF52283">
    <property type="entry name" value="Formate/glycerate dehydrogenase catalytic domain-like"/>
    <property type="match status" value="1"/>
</dbReference>
<dbReference type="AlphaFoldDB" id="A0AA40LH48"/>
<evidence type="ECO:0000256" key="14">
    <source>
        <dbReference type="ARBA" id="ARBA00073925"/>
    </source>
</evidence>
<evidence type="ECO:0000256" key="15">
    <source>
        <dbReference type="SAM" id="MobiDB-lite"/>
    </source>
</evidence>
<dbReference type="InterPro" id="IPR006139">
    <property type="entry name" value="D-isomer_2_OHA_DH_cat_dom"/>
</dbReference>
<evidence type="ECO:0000259" key="16">
    <source>
        <dbReference type="Pfam" id="PF00389"/>
    </source>
</evidence>
<dbReference type="GO" id="GO:0001221">
    <property type="term" value="F:transcription coregulator binding"/>
    <property type="evidence" value="ECO:0007669"/>
    <property type="project" value="TreeGrafter"/>
</dbReference>
<evidence type="ECO:0000256" key="5">
    <source>
        <dbReference type="ARBA" id="ARBA00022553"/>
    </source>
</evidence>
<keyword evidence="10" id="KW-0520">NAD</keyword>
<protein>
    <recommendedName>
        <fullName evidence="14">C-terminal-binding protein 2</fullName>
    </recommendedName>
</protein>
<evidence type="ECO:0000256" key="4">
    <source>
        <dbReference type="ARBA" id="ARBA00022491"/>
    </source>
</evidence>
<keyword evidence="11" id="KW-0804">Transcription</keyword>
<dbReference type="PANTHER" id="PTHR46029">
    <property type="entry name" value="C-TERMINAL-BINDING PROTEIN"/>
    <property type="match status" value="1"/>
</dbReference>
<dbReference type="Gene3D" id="3.40.50.720">
    <property type="entry name" value="NAD(P)-binding Rossmann-like Domain"/>
    <property type="match status" value="2"/>
</dbReference>
<dbReference type="GO" id="GO:0005634">
    <property type="term" value="C:nucleus"/>
    <property type="evidence" value="ECO:0007669"/>
    <property type="project" value="UniProtKB-SubCell"/>
</dbReference>
<feature type="compositionally biased region" description="Low complexity" evidence="15">
    <location>
        <begin position="338"/>
        <end position="354"/>
    </location>
</feature>
<comment type="caution">
    <text evidence="18">The sequence shown here is derived from an EMBL/GenBank/DDBJ whole genome shotgun (WGS) entry which is preliminary data.</text>
</comment>
<dbReference type="GO" id="GO:0003714">
    <property type="term" value="F:transcription corepressor activity"/>
    <property type="evidence" value="ECO:0007669"/>
    <property type="project" value="InterPro"/>
</dbReference>
<evidence type="ECO:0000313" key="19">
    <source>
        <dbReference type="Proteomes" id="UP001177744"/>
    </source>
</evidence>
<keyword evidence="8" id="KW-0805">Transcription regulation</keyword>
<dbReference type="Proteomes" id="UP001177744">
    <property type="component" value="Unassembled WGS sequence"/>
</dbReference>
<dbReference type="GO" id="GO:0016616">
    <property type="term" value="F:oxidoreductase activity, acting on the CH-OH group of donors, NAD or NADP as acceptor"/>
    <property type="evidence" value="ECO:0007669"/>
    <property type="project" value="InterPro"/>
</dbReference>